<name>E5ABQ6_LEPMJ</name>
<evidence type="ECO:0000313" key="1">
    <source>
        <dbReference type="EMBL" id="CBY01097.1"/>
    </source>
</evidence>
<dbReference type="Proteomes" id="UP000002668">
    <property type="component" value="Genome"/>
</dbReference>
<protein>
    <submittedName>
        <fullName evidence="1">Uncharacterized protein</fullName>
    </submittedName>
</protein>
<dbReference type="eggNOG" id="ENOG502SEUQ">
    <property type="taxonomic scope" value="Eukaryota"/>
</dbReference>
<organism evidence="2">
    <name type="scientific">Leptosphaeria maculans (strain JN3 / isolate v23.1.3 / race Av1-4-5-6-7-8)</name>
    <name type="common">Blackleg fungus</name>
    <name type="synonym">Phoma lingam</name>
    <dbReference type="NCBI Taxonomy" id="985895"/>
    <lineage>
        <taxon>Eukaryota</taxon>
        <taxon>Fungi</taxon>
        <taxon>Dikarya</taxon>
        <taxon>Ascomycota</taxon>
        <taxon>Pezizomycotina</taxon>
        <taxon>Dothideomycetes</taxon>
        <taxon>Pleosporomycetidae</taxon>
        <taxon>Pleosporales</taxon>
        <taxon>Pleosporineae</taxon>
        <taxon>Leptosphaeriaceae</taxon>
        <taxon>Plenodomus</taxon>
        <taxon>Plenodomus lingam/Leptosphaeria maculans species complex</taxon>
    </lineage>
</organism>
<proteinExistence type="predicted"/>
<gene>
    <name evidence="1" type="ORF">LEMA_P022270.1</name>
</gene>
<dbReference type="VEuPathDB" id="FungiDB:LEMA_P022270.1"/>
<keyword evidence="2" id="KW-1185">Reference proteome</keyword>
<reference evidence="2" key="1">
    <citation type="journal article" date="2011" name="Nat. Commun.">
        <title>Effector diversification within compartments of the Leptosphaeria maculans genome affected by Repeat-Induced Point mutations.</title>
        <authorList>
            <person name="Rouxel T."/>
            <person name="Grandaubert J."/>
            <person name="Hane J.K."/>
            <person name="Hoede C."/>
            <person name="van de Wouw A.P."/>
            <person name="Couloux A."/>
            <person name="Dominguez V."/>
            <person name="Anthouard V."/>
            <person name="Bally P."/>
            <person name="Bourras S."/>
            <person name="Cozijnsen A.J."/>
            <person name="Ciuffetti L.M."/>
            <person name="Degrave A."/>
            <person name="Dilmaghani A."/>
            <person name="Duret L."/>
            <person name="Fudal I."/>
            <person name="Goodwin S.B."/>
            <person name="Gout L."/>
            <person name="Glaser N."/>
            <person name="Linglin J."/>
            <person name="Kema G.H.J."/>
            <person name="Lapalu N."/>
            <person name="Lawrence C.B."/>
            <person name="May K."/>
            <person name="Meyer M."/>
            <person name="Ollivier B."/>
            <person name="Poulain J."/>
            <person name="Schoch C.L."/>
            <person name="Simon A."/>
            <person name="Spatafora J.W."/>
            <person name="Stachowiak A."/>
            <person name="Turgeon B.G."/>
            <person name="Tyler B.M."/>
            <person name="Vincent D."/>
            <person name="Weissenbach J."/>
            <person name="Amselem J."/>
            <person name="Quesneville H."/>
            <person name="Oliver R.P."/>
            <person name="Wincker P."/>
            <person name="Balesdent M.-H."/>
            <person name="Howlett B.J."/>
        </authorList>
    </citation>
    <scope>NUCLEOTIDE SEQUENCE [LARGE SCALE GENOMIC DNA]</scope>
    <source>
        <strain evidence="2">JN3 / isolate v23.1.3 / race Av1-4-5-6-7-8</strain>
    </source>
</reference>
<dbReference type="InParanoid" id="E5ABQ6"/>
<dbReference type="AlphaFoldDB" id="E5ABQ6"/>
<dbReference type="OrthoDB" id="3990500at2759"/>
<dbReference type="EMBL" id="FP929138">
    <property type="protein sequence ID" value="CBY01097.1"/>
    <property type="molecule type" value="Genomic_DNA"/>
</dbReference>
<dbReference type="STRING" id="985895.E5ABQ6"/>
<sequence>MSFLLPGLRRGLMLSTPFILSTPLLAHQLRNTHRIRCDAGDPFSRIKSDLTGGYTSEAQTPIITQSGAVNPRAIRQVSMGSILGVLGGLGISVFSKPLAILIGLGIFVLQGGDVHIVRASVESPVYAEHTVRRTCWRTES</sequence>
<accession>E5ABQ6</accession>
<evidence type="ECO:0000313" key="2">
    <source>
        <dbReference type="Proteomes" id="UP000002668"/>
    </source>
</evidence>
<dbReference type="HOGENOM" id="CLU_106353_1_0_1"/>